<name>A0ABP1QV98_9HEXA</name>
<reference evidence="3 4" key="1">
    <citation type="submission" date="2024-08" db="EMBL/GenBank/DDBJ databases">
        <authorList>
            <person name="Cucini C."/>
            <person name="Frati F."/>
        </authorList>
    </citation>
    <scope>NUCLEOTIDE SEQUENCE [LARGE SCALE GENOMIC DNA]</scope>
</reference>
<evidence type="ECO:0000256" key="2">
    <source>
        <dbReference type="SAM" id="MobiDB-lite"/>
    </source>
</evidence>
<dbReference type="Proteomes" id="UP001642540">
    <property type="component" value="Unassembled WGS sequence"/>
</dbReference>
<dbReference type="InterPro" id="IPR039893">
    <property type="entry name" value="CEP120-like"/>
</dbReference>
<dbReference type="PANTHER" id="PTHR21574:SF0">
    <property type="entry name" value="CENTROSOMAL PROTEIN OF 120 KDA"/>
    <property type="match status" value="1"/>
</dbReference>
<feature type="coiled-coil region" evidence="1">
    <location>
        <begin position="870"/>
        <end position="1003"/>
    </location>
</feature>
<evidence type="ECO:0008006" key="5">
    <source>
        <dbReference type="Google" id="ProtNLM"/>
    </source>
</evidence>
<feature type="region of interest" description="Disordered" evidence="2">
    <location>
        <begin position="484"/>
        <end position="545"/>
    </location>
</feature>
<accession>A0ABP1QV98</accession>
<feature type="coiled-coil region" evidence="1">
    <location>
        <begin position="792"/>
        <end position="843"/>
    </location>
</feature>
<evidence type="ECO:0000313" key="3">
    <source>
        <dbReference type="EMBL" id="CAL8110553.1"/>
    </source>
</evidence>
<protein>
    <recommendedName>
        <fullName evidence="5">DUF3668 domain-containing protein</fullName>
    </recommendedName>
</protein>
<dbReference type="PANTHER" id="PTHR21574">
    <property type="entry name" value="CENTROSOMAL PROTEIN OF 120 KDA"/>
    <property type="match status" value="1"/>
</dbReference>
<sequence length="1073" mass="123154">MADQDGGRELDKSLVLSIFRGENFVVKGGNSYKAFVRAKCPELQPEISLDSGAVRLSPGNSEPEFNSQLAWSLSRKQLKDLRSNRSTIRVACIMVDDRTGAETEVGYVVLHVKDATIFDVGVVDPSKAKTHVLLGTRDSWRTYHPKLQMILQLEDRSIKEKRPLEAPKNMPQTRTLAGELSQPECDIPENILKNAAALSETKPLKHEDVASGRFCWSVNEKDGYFQLGIPADKDDLYILNTTVISASYLHLLWDGRSPRKRTDNYFWQIKYTAYGCEIATEPFLLAKDDESRRTFIGDKATARIRTNGALFYEYLKESALEFRIIRYIVGNNGQLCNEEVMGLSFAALTDLTNPSKGEFRVALDVVSEWGTPRVVSAHEKPELRVIFTLDTVPNYFSFCTPLLNGSGDAVLASDVQNVNTNDKEFSNNILEEDEVDHQLKPSERFEIEDSSHTANYIESEDVIARGVDPYEDMSNQSNVRRLLKFDDELHKDHRKRRSSSSSEASTPPSKPGVSQNPHAKKKEATETVSESEETDSATNKENLANFLPEPGEYKVSIELTRYWLKSKRLIKDKFMLSYVHPPLGIVDNRIKCFGEPLSPEFTDSRQGFLILDGEHSKLFRLTRFSEGLLNEPLTVEFRKISDKNKSSNCFASSMIPFGRIFSEKGSNDVRILEDAVDILKVSDNVKIGTLYFKIVLSQVKTNFRISTENSKQTEHQQSAFFPSEKQTQNVAAFSENNSRYPLNTQNADRVTEELREWRKTQEEIFIIEKQKKEAAYLQLLSDEAAKRDAERENVMGKKLADLEKREKDLKRERKALEERTEKIKVLEAEVKDHARQLARDQESFQQNMNLRQRRLEEDHKIESNSFSRQIQEYKEDQEKFKRKILLLEKKLETKESEIDNLMTMNREKPESRIVERVKLLEQENKTLKNQLREANTKKEQYKKQSFALCQKLSRLQEERDQELKDQNENLRLQILASKEHKELKKERKAVQGISETLKALKIESNATQAVEAQNVEPNIISASIEKGKTKQTKEDEIQRLTHERSKLLGTGAYTQFDMVIKELERKIVSLAKQ</sequence>
<proteinExistence type="predicted"/>
<evidence type="ECO:0000313" key="4">
    <source>
        <dbReference type="Proteomes" id="UP001642540"/>
    </source>
</evidence>
<comment type="caution">
    <text evidence="3">The sequence shown here is derived from an EMBL/GenBank/DDBJ whole genome shotgun (WGS) entry which is preliminary data.</text>
</comment>
<keyword evidence="1" id="KW-0175">Coiled coil</keyword>
<dbReference type="InterPro" id="IPR035892">
    <property type="entry name" value="C2_domain_sf"/>
</dbReference>
<evidence type="ECO:0000256" key="1">
    <source>
        <dbReference type="SAM" id="Coils"/>
    </source>
</evidence>
<organism evidence="3 4">
    <name type="scientific">Orchesella dallaii</name>
    <dbReference type="NCBI Taxonomy" id="48710"/>
    <lineage>
        <taxon>Eukaryota</taxon>
        <taxon>Metazoa</taxon>
        <taxon>Ecdysozoa</taxon>
        <taxon>Arthropoda</taxon>
        <taxon>Hexapoda</taxon>
        <taxon>Collembola</taxon>
        <taxon>Entomobryomorpha</taxon>
        <taxon>Entomobryoidea</taxon>
        <taxon>Orchesellidae</taxon>
        <taxon>Orchesellinae</taxon>
        <taxon>Orchesella</taxon>
    </lineage>
</organism>
<dbReference type="Gene3D" id="2.60.40.150">
    <property type="entry name" value="C2 domain"/>
    <property type="match status" value="1"/>
</dbReference>
<keyword evidence="4" id="KW-1185">Reference proteome</keyword>
<dbReference type="EMBL" id="CAXLJM020000045">
    <property type="protein sequence ID" value="CAL8110553.1"/>
    <property type="molecule type" value="Genomic_DNA"/>
</dbReference>
<gene>
    <name evidence="3" type="ORF">ODALV1_LOCUS14349</name>
</gene>